<keyword evidence="3" id="KW-1185">Reference proteome</keyword>
<feature type="compositionally biased region" description="Pro residues" evidence="1">
    <location>
        <begin position="234"/>
        <end position="243"/>
    </location>
</feature>
<feature type="region of interest" description="Disordered" evidence="1">
    <location>
        <begin position="1"/>
        <end position="243"/>
    </location>
</feature>
<name>A0A4R6RNV5_9HYPH</name>
<protein>
    <submittedName>
        <fullName evidence="2">Uncharacterized protein</fullName>
    </submittedName>
</protein>
<gene>
    <name evidence="2" type="ORF">EDD54_1656</name>
</gene>
<accession>A0A4R6RNV5</accession>
<sequence>MTGTDAVARPTPTLRAAPPHEGKGRRTAHAGATDLPSPLRGGSTAKGRRGGVRVNRRDARPSPPRAGNPDPVAPLPGHPTPALRADPPHEGEGRRTTRAGSTPLPSPSWGGSTAEGRRGGVRLDRRDARPSPPRAGNPIPVEPLPGHPTPALRADPPRKGEGRRTAGATSLPSPLRGGSTAEGRRGGVRLDRRDARPSPPHALNPIPVEPLPGHPTPALRADPPRKGEGRTAPRPLPLPLPLS</sequence>
<feature type="compositionally biased region" description="Basic and acidic residues" evidence="1">
    <location>
        <begin position="182"/>
        <end position="196"/>
    </location>
</feature>
<feature type="compositionally biased region" description="Pro residues" evidence="1">
    <location>
        <begin position="197"/>
        <end position="215"/>
    </location>
</feature>
<evidence type="ECO:0000313" key="2">
    <source>
        <dbReference type="EMBL" id="TDP87757.1"/>
    </source>
</evidence>
<feature type="compositionally biased region" description="Basic and acidic residues" evidence="1">
    <location>
        <begin position="222"/>
        <end position="231"/>
    </location>
</feature>
<feature type="compositionally biased region" description="Basic and acidic residues" evidence="1">
    <location>
        <begin position="115"/>
        <end position="129"/>
    </location>
</feature>
<dbReference type="EMBL" id="SNXY01000006">
    <property type="protein sequence ID" value="TDP87757.1"/>
    <property type="molecule type" value="Genomic_DNA"/>
</dbReference>
<organism evidence="2 3">
    <name type="scientific">Oharaeibacter diazotrophicus</name>
    <dbReference type="NCBI Taxonomy" id="1920512"/>
    <lineage>
        <taxon>Bacteria</taxon>
        <taxon>Pseudomonadati</taxon>
        <taxon>Pseudomonadota</taxon>
        <taxon>Alphaproteobacteria</taxon>
        <taxon>Hyphomicrobiales</taxon>
        <taxon>Pleomorphomonadaceae</taxon>
        <taxon>Oharaeibacter</taxon>
    </lineage>
</organism>
<feature type="compositionally biased region" description="Basic and acidic residues" evidence="1">
    <location>
        <begin position="86"/>
        <end position="95"/>
    </location>
</feature>
<feature type="compositionally biased region" description="Low complexity" evidence="1">
    <location>
        <begin position="1"/>
        <end position="17"/>
    </location>
</feature>
<dbReference type="Proteomes" id="UP000294547">
    <property type="component" value="Unassembled WGS sequence"/>
</dbReference>
<evidence type="ECO:0000256" key="1">
    <source>
        <dbReference type="SAM" id="MobiDB-lite"/>
    </source>
</evidence>
<dbReference type="AlphaFoldDB" id="A0A4R6RNV5"/>
<feature type="compositionally biased region" description="Pro residues" evidence="1">
    <location>
        <begin position="130"/>
        <end position="148"/>
    </location>
</feature>
<comment type="caution">
    <text evidence="2">The sequence shown here is derived from an EMBL/GenBank/DDBJ whole genome shotgun (WGS) entry which is preliminary data.</text>
</comment>
<feature type="compositionally biased region" description="Basic and acidic residues" evidence="1">
    <location>
        <begin position="155"/>
        <end position="164"/>
    </location>
</feature>
<proteinExistence type="predicted"/>
<evidence type="ECO:0000313" key="3">
    <source>
        <dbReference type="Proteomes" id="UP000294547"/>
    </source>
</evidence>
<reference evidence="2 3" key="1">
    <citation type="submission" date="2019-03" db="EMBL/GenBank/DDBJ databases">
        <title>Genomic Encyclopedia of Type Strains, Phase IV (KMG-IV): sequencing the most valuable type-strain genomes for metagenomic binning, comparative biology and taxonomic classification.</title>
        <authorList>
            <person name="Goeker M."/>
        </authorList>
    </citation>
    <scope>NUCLEOTIDE SEQUENCE [LARGE SCALE GENOMIC DNA]</scope>
    <source>
        <strain evidence="2 3">DSM 102969</strain>
    </source>
</reference>
<feature type="compositionally biased region" description="Pro residues" evidence="1">
    <location>
        <begin position="61"/>
        <end position="79"/>
    </location>
</feature>